<comment type="caution">
    <text evidence="7">The sequence shown here is derived from an EMBL/GenBank/DDBJ whole genome shotgun (WGS) entry which is preliminary data.</text>
</comment>
<comment type="subcellular location">
    <subcellularLocation>
        <location evidence="1">Cytoplasm</location>
    </subcellularLocation>
</comment>
<keyword evidence="3" id="KW-0963">Cytoplasm</keyword>
<accession>X1GDV1</accession>
<dbReference type="PANTHER" id="PTHR30307:SF0">
    <property type="entry name" value="S-ADENOSYLMETHIONINE:TRNA RIBOSYLTRANSFERASE-ISOMERASE"/>
    <property type="match status" value="1"/>
</dbReference>
<keyword evidence="4" id="KW-0808">Transferase</keyword>
<organism evidence="7">
    <name type="scientific">marine sediment metagenome</name>
    <dbReference type="NCBI Taxonomy" id="412755"/>
    <lineage>
        <taxon>unclassified sequences</taxon>
        <taxon>metagenomes</taxon>
        <taxon>ecological metagenomes</taxon>
    </lineage>
</organism>
<comment type="subunit">
    <text evidence="2">Monomer.</text>
</comment>
<protein>
    <recommendedName>
        <fullName evidence="8">S-adenosylmethionine:tRNA ribosyltransferase-isomerase</fullName>
    </recommendedName>
</protein>
<evidence type="ECO:0000256" key="2">
    <source>
        <dbReference type="ARBA" id="ARBA00011245"/>
    </source>
</evidence>
<dbReference type="SUPFAM" id="SSF111337">
    <property type="entry name" value="QueA-like"/>
    <property type="match status" value="1"/>
</dbReference>
<keyword evidence="6" id="KW-0671">Queuosine biosynthesis</keyword>
<evidence type="ECO:0008006" key="8">
    <source>
        <dbReference type="Google" id="ProtNLM"/>
    </source>
</evidence>
<dbReference type="AlphaFoldDB" id="X1GDV1"/>
<reference evidence="7" key="1">
    <citation type="journal article" date="2014" name="Front. Microbiol.">
        <title>High frequency of phylogenetically diverse reductive dehalogenase-homologous genes in deep subseafloor sedimentary metagenomes.</title>
        <authorList>
            <person name="Kawai M."/>
            <person name="Futagami T."/>
            <person name="Toyoda A."/>
            <person name="Takaki Y."/>
            <person name="Nishi S."/>
            <person name="Hori S."/>
            <person name="Arai W."/>
            <person name="Tsubouchi T."/>
            <person name="Morono Y."/>
            <person name="Uchiyama I."/>
            <person name="Ito T."/>
            <person name="Fujiyama A."/>
            <person name="Inagaki F."/>
            <person name="Takami H."/>
        </authorList>
    </citation>
    <scope>NUCLEOTIDE SEQUENCE</scope>
    <source>
        <strain evidence="7">Expedition CK06-06</strain>
    </source>
</reference>
<dbReference type="FunFam" id="3.40.1780.10:FF:000001">
    <property type="entry name" value="S-adenosylmethionine:tRNA ribosyltransferase-isomerase"/>
    <property type="match status" value="1"/>
</dbReference>
<name>X1GDV1_9ZZZZ</name>
<dbReference type="InterPro" id="IPR036100">
    <property type="entry name" value="QueA_sf"/>
</dbReference>
<evidence type="ECO:0000256" key="5">
    <source>
        <dbReference type="ARBA" id="ARBA00022691"/>
    </source>
</evidence>
<dbReference type="InterPro" id="IPR042118">
    <property type="entry name" value="QueA_dom1"/>
</dbReference>
<dbReference type="InterPro" id="IPR003699">
    <property type="entry name" value="QueA"/>
</dbReference>
<evidence type="ECO:0000313" key="7">
    <source>
        <dbReference type="EMBL" id="GAH31223.1"/>
    </source>
</evidence>
<dbReference type="Pfam" id="PF02547">
    <property type="entry name" value="Queuosine_synth"/>
    <property type="match status" value="1"/>
</dbReference>
<evidence type="ECO:0000256" key="4">
    <source>
        <dbReference type="ARBA" id="ARBA00022679"/>
    </source>
</evidence>
<dbReference type="GO" id="GO:0008616">
    <property type="term" value="P:tRNA queuosine(34) biosynthetic process"/>
    <property type="evidence" value="ECO:0007669"/>
    <property type="project" value="UniProtKB-KW"/>
</dbReference>
<evidence type="ECO:0000256" key="1">
    <source>
        <dbReference type="ARBA" id="ARBA00004496"/>
    </source>
</evidence>
<feature type="non-terminal residue" evidence="7">
    <location>
        <position position="1"/>
    </location>
</feature>
<evidence type="ECO:0000256" key="6">
    <source>
        <dbReference type="ARBA" id="ARBA00022785"/>
    </source>
</evidence>
<dbReference type="GO" id="GO:0005737">
    <property type="term" value="C:cytoplasm"/>
    <property type="evidence" value="ECO:0007669"/>
    <property type="project" value="UniProtKB-SubCell"/>
</dbReference>
<keyword evidence="5" id="KW-0949">S-adenosyl-L-methionine</keyword>
<dbReference type="Gene3D" id="3.40.1780.10">
    <property type="entry name" value="QueA-like"/>
    <property type="match status" value="1"/>
</dbReference>
<proteinExistence type="predicted"/>
<dbReference type="GO" id="GO:0051075">
    <property type="term" value="F:S-adenosylmethionine:tRNA ribosyltransferase-isomerase activity"/>
    <property type="evidence" value="ECO:0007669"/>
    <property type="project" value="TreeGrafter"/>
</dbReference>
<dbReference type="EMBL" id="BARU01001498">
    <property type="protein sequence ID" value="GAH31223.1"/>
    <property type="molecule type" value="Genomic_DNA"/>
</dbReference>
<dbReference type="PANTHER" id="PTHR30307">
    <property type="entry name" value="S-ADENOSYLMETHIONINE:TRNA RIBOSYLTRANSFERASE-ISOMERASE"/>
    <property type="match status" value="1"/>
</dbReference>
<gene>
    <name evidence="7" type="ORF">S03H2_03911</name>
</gene>
<evidence type="ECO:0000256" key="3">
    <source>
        <dbReference type="ARBA" id="ARBA00022490"/>
    </source>
</evidence>
<sequence length="178" mass="20365">YQTIYAEREGSSAAPTAGLHFSENLIKEMKSKGVVLAKVGLNIGLDTFRPISSNEIEEHKMHNEYYYIRESEAKKINRSKEMGKKIIAVGTTVVRVLETLMSRYGKIRGDRGVTDIYIYPGFNFKAVDWMITNFHLPRSTLLVMVSAFAGRENILNAYKQAKKNNYRFYSFGDCMLIK</sequence>